<dbReference type="SMART" id="SM00494">
    <property type="entry name" value="ChtBD2"/>
    <property type="match status" value="2"/>
</dbReference>
<dbReference type="Proteomes" id="UP001142055">
    <property type="component" value="Chromosome 3"/>
</dbReference>
<dbReference type="OrthoDB" id="6419672at2759"/>
<dbReference type="InterPro" id="IPR002557">
    <property type="entry name" value="Chitin-bd_dom"/>
</dbReference>
<dbReference type="GO" id="GO:0008061">
    <property type="term" value="F:chitin binding"/>
    <property type="evidence" value="ECO:0007669"/>
    <property type="project" value="UniProtKB-KW"/>
</dbReference>
<dbReference type="GO" id="GO:0005576">
    <property type="term" value="C:extracellular region"/>
    <property type="evidence" value="ECO:0007669"/>
    <property type="project" value="InterPro"/>
</dbReference>
<evidence type="ECO:0000256" key="5">
    <source>
        <dbReference type="ARBA" id="ARBA00023180"/>
    </source>
</evidence>
<keyword evidence="2" id="KW-0732">Signal</keyword>
<feature type="domain" description="Chitin-binding type-2" evidence="6">
    <location>
        <begin position="93"/>
        <end position="147"/>
    </location>
</feature>
<evidence type="ECO:0000313" key="8">
    <source>
        <dbReference type="Proteomes" id="UP001142055"/>
    </source>
</evidence>
<keyword evidence="8" id="KW-1185">Reference proteome</keyword>
<dbReference type="EMBL" id="JAPWDV010000003">
    <property type="protein sequence ID" value="KAJ6217899.1"/>
    <property type="molecule type" value="Genomic_DNA"/>
</dbReference>
<dbReference type="InterPro" id="IPR036508">
    <property type="entry name" value="Chitin-bd_dom_sf"/>
</dbReference>
<gene>
    <name evidence="7" type="ORF">RDWZM_009056</name>
</gene>
<accession>A0A9Q0RKM5</accession>
<keyword evidence="1" id="KW-0147">Chitin-binding</keyword>
<keyword evidence="3" id="KW-0677">Repeat</keyword>
<keyword evidence="5" id="KW-0325">Glycoprotein</keyword>
<dbReference type="InterPro" id="IPR051940">
    <property type="entry name" value="Chitin_bind-dev_reg"/>
</dbReference>
<dbReference type="SUPFAM" id="SSF57625">
    <property type="entry name" value="Invertebrate chitin-binding proteins"/>
    <property type="match status" value="2"/>
</dbReference>
<evidence type="ECO:0000313" key="7">
    <source>
        <dbReference type="EMBL" id="KAJ6217899.1"/>
    </source>
</evidence>
<keyword evidence="4" id="KW-1015">Disulfide bond</keyword>
<feature type="domain" description="Chitin-binding type-2" evidence="6">
    <location>
        <begin position="29"/>
        <end position="90"/>
    </location>
</feature>
<dbReference type="AlphaFoldDB" id="A0A9Q0RKM5"/>
<evidence type="ECO:0000256" key="1">
    <source>
        <dbReference type="ARBA" id="ARBA00022669"/>
    </source>
</evidence>
<reference evidence="7" key="1">
    <citation type="submission" date="2022-12" db="EMBL/GenBank/DDBJ databases">
        <title>Genome assemblies of Blomia tropicalis.</title>
        <authorList>
            <person name="Cui Y."/>
        </authorList>
    </citation>
    <scope>NUCLEOTIDE SEQUENCE</scope>
    <source>
        <tissue evidence="7">Adult mites</tissue>
    </source>
</reference>
<evidence type="ECO:0000256" key="2">
    <source>
        <dbReference type="ARBA" id="ARBA00022729"/>
    </source>
</evidence>
<proteinExistence type="predicted"/>
<dbReference type="OMA" id="WIRILSN"/>
<evidence type="ECO:0000256" key="4">
    <source>
        <dbReference type="ARBA" id="ARBA00023157"/>
    </source>
</evidence>
<dbReference type="PANTHER" id="PTHR23301:SF0">
    <property type="entry name" value="CHITIN-BINDING TYPE-2 DOMAIN-CONTAINING PROTEIN-RELATED"/>
    <property type="match status" value="1"/>
</dbReference>
<protein>
    <recommendedName>
        <fullName evidence="6">Chitin-binding type-2 domain-containing protein</fullName>
    </recommendedName>
</protein>
<organism evidence="7 8">
    <name type="scientific">Blomia tropicalis</name>
    <name type="common">Mite</name>
    <dbReference type="NCBI Taxonomy" id="40697"/>
    <lineage>
        <taxon>Eukaryota</taxon>
        <taxon>Metazoa</taxon>
        <taxon>Ecdysozoa</taxon>
        <taxon>Arthropoda</taxon>
        <taxon>Chelicerata</taxon>
        <taxon>Arachnida</taxon>
        <taxon>Acari</taxon>
        <taxon>Acariformes</taxon>
        <taxon>Sarcoptiformes</taxon>
        <taxon>Astigmata</taxon>
        <taxon>Glycyphagoidea</taxon>
        <taxon>Echimyopodidae</taxon>
        <taxon>Blomia</taxon>
    </lineage>
</organism>
<dbReference type="Pfam" id="PF01607">
    <property type="entry name" value="CBM_14"/>
    <property type="match status" value="2"/>
</dbReference>
<dbReference type="PANTHER" id="PTHR23301">
    <property type="entry name" value="CHITIN BINDING PERITROPHIN-A"/>
    <property type="match status" value="1"/>
</dbReference>
<evidence type="ECO:0000256" key="3">
    <source>
        <dbReference type="ARBA" id="ARBA00022737"/>
    </source>
</evidence>
<dbReference type="PROSITE" id="PS50940">
    <property type="entry name" value="CHIT_BIND_II"/>
    <property type="match status" value="2"/>
</dbReference>
<evidence type="ECO:0000259" key="6">
    <source>
        <dbReference type="PROSITE" id="PS50940"/>
    </source>
</evidence>
<sequence length="301" mass="34235">MKGTIKYVIIFSLISELYAIQWIRILSNSFECPEPFGKYPFANDCQSYYLCWQWGTNIKPVYAIRHCPPNMLFDVRKQQCVFNKMAVCHQDEPFTCPTSNGLFRNKQCDRYWLCYNDRSYLRYCPYGMKYDVLAERCLAWMEAQCDEMNSEQSENGPMLTTATSVADKVTNANVAPTSNTLPSSIITERPPIVTELNDHSNKIHITTSYTNESNVSTTIAMDQNDDDDYSQASTIELSTIVSTEETNQMNESIGSSVSFEYSTIKASSDEPNLEVDNIGTSLQTNGSTTKKPVLICKYIYE</sequence>
<comment type="caution">
    <text evidence="7">The sequence shown here is derived from an EMBL/GenBank/DDBJ whole genome shotgun (WGS) entry which is preliminary data.</text>
</comment>
<name>A0A9Q0RKM5_BLOTA</name>
<dbReference type="Gene3D" id="2.170.140.10">
    <property type="entry name" value="Chitin binding domain"/>
    <property type="match status" value="2"/>
</dbReference>